<feature type="chain" id="PRO_5016803463" description="Peptidase M43 pregnancy-associated plasma-A domain-containing protein" evidence="10">
    <location>
        <begin position="20"/>
        <end position="362"/>
    </location>
</feature>
<keyword evidence="6" id="KW-0378">Hydrolase</keyword>
<evidence type="ECO:0000256" key="1">
    <source>
        <dbReference type="ARBA" id="ARBA00003174"/>
    </source>
</evidence>
<evidence type="ECO:0000256" key="6">
    <source>
        <dbReference type="ARBA" id="ARBA00022801"/>
    </source>
</evidence>
<keyword evidence="5 10" id="KW-0732">Signal</keyword>
<evidence type="ECO:0000256" key="4">
    <source>
        <dbReference type="ARBA" id="ARBA00022723"/>
    </source>
</evidence>
<keyword evidence="13" id="KW-1185">Reference proteome</keyword>
<comment type="function">
    <text evidence="1">Secreted metalloproteinase that allows assimilation of proteinaceous substrates.</text>
</comment>
<dbReference type="Proteomes" id="UP000253664">
    <property type="component" value="Unassembled WGS sequence"/>
</dbReference>
<accession>A0A367LRL0</accession>
<comment type="caution">
    <text evidence="12">The sequence shown here is derived from an EMBL/GenBank/DDBJ whole genome shotgun (WGS) entry which is preliminary data.</text>
</comment>
<feature type="domain" description="Peptidase M43 pregnancy-associated plasma-A" evidence="11">
    <location>
        <begin position="112"/>
        <end position="254"/>
    </location>
</feature>
<proteinExistence type="inferred from homology"/>
<dbReference type="PANTHER" id="PTHR47466">
    <property type="match status" value="1"/>
</dbReference>
<keyword evidence="7" id="KW-0862">Zinc</keyword>
<gene>
    <name evidence="12" type="ORF">L249_2307</name>
</gene>
<dbReference type="AlphaFoldDB" id="A0A367LRL0"/>
<dbReference type="GO" id="GO:0046872">
    <property type="term" value="F:metal ion binding"/>
    <property type="evidence" value="ECO:0007669"/>
    <property type="project" value="UniProtKB-KW"/>
</dbReference>
<dbReference type="InterPro" id="IPR024079">
    <property type="entry name" value="MetalloPept_cat_dom_sf"/>
</dbReference>
<name>A0A367LRL0_9HYPO</name>
<keyword evidence="8" id="KW-0482">Metalloprotease</keyword>
<evidence type="ECO:0000313" key="12">
    <source>
        <dbReference type="EMBL" id="RCI16990.1"/>
    </source>
</evidence>
<dbReference type="Gene3D" id="3.40.390.10">
    <property type="entry name" value="Collagenase (Catalytic Domain)"/>
    <property type="match status" value="1"/>
</dbReference>
<organism evidence="12 13">
    <name type="scientific">Ophiocordyceps polyrhachis-furcata BCC 54312</name>
    <dbReference type="NCBI Taxonomy" id="1330021"/>
    <lineage>
        <taxon>Eukaryota</taxon>
        <taxon>Fungi</taxon>
        <taxon>Dikarya</taxon>
        <taxon>Ascomycota</taxon>
        <taxon>Pezizomycotina</taxon>
        <taxon>Sordariomycetes</taxon>
        <taxon>Hypocreomycetidae</taxon>
        <taxon>Hypocreales</taxon>
        <taxon>Ophiocordycipitaceae</taxon>
        <taxon>Ophiocordyceps</taxon>
    </lineage>
</organism>
<evidence type="ECO:0000256" key="8">
    <source>
        <dbReference type="ARBA" id="ARBA00023049"/>
    </source>
</evidence>
<dbReference type="SUPFAM" id="SSF55486">
    <property type="entry name" value="Metalloproteases ('zincins'), catalytic domain"/>
    <property type="match status" value="1"/>
</dbReference>
<sequence>MVNFFFLSYFVTCIVIVFAASPPKKHRPRRKAIQVPDFPPIQIDVHAHIYVKKESTHRLTRRALDKQMVILNGAFHDIRANFVLQTAEWIVDDRWAVGVDLGNMSFENYQGNYSALNIHIVEHLGPPFRDKHGLCSIPFAGSFIDDSCVFSAYNIPDGPGSDSPLLEDKPLGKVMIHGVGHWFGLHHPSRGLCHGYTNRVPDLPVMLNVEGCPAWGDTCPQQPGYDPIHNYMVYASTEKCKAEFTPGQLVRMRHNWDTYRAKGRRRTSLELTRLRMLRQTGKLPYFVAPSRTSVDYKIMTMLCSPDRNGVYRELREDYCGTAIYCRNELFRIANGGGGADAASMSWRECLSRRTDTDDGFEG</sequence>
<dbReference type="OrthoDB" id="536211at2759"/>
<evidence type="ECO:0000256" key="3">
    <source>
        <dbReference type="ARBA" id="ARBA00022670"/>
    </source>
</evidence>
<feature type="signal peptide" evidence="10">
    <location>
        <begin position="1"/>
        <end position="19"/>
    </location>
</feature>
<keyword evidence="9" id="KW-1015">Disulfide bond</keyword>
<protein>
    <recommendedName>
        <fullName evidence="11">Peptidase M43 pregnancy-associated plasma-A domain-containing protein</fullName>
    </recommendedName>
</protein>
<evidence type="ECO:0000256" key="5">
    <source>
        <dbReference type="ARBA" id="ARBA00022729"/>
    </source>
</evidence>
<evidence type="ECO:0000256" key="10">
    <source>
        <dbReference type="SAM" id="SignalP"/>
    </source>
</evidence>
<dbReference type="STRING" id="1330021.A0A367LRL0"/>
<dbReference type="GO" id="GO:0006508">
    <property type="term" value="P:proteolysis"/>
    <property type="evidence" value="ECO:0007669"/>
    <property type="project" value="UniProtKB-KW"/>
</dbReference>
<dbReference type="EMBL" id="LKCN02000001">
    <property type="protein sequence ID" value="RCI16990.1"/>
    <property type="molecule type" value="Genomic_DNA"/>
</dbReference>
<dbReference type="PANTHER" id="PTHR47466:SF1">
    <property type="entry name" value="METALLOPROTEASE MEP1 (AFU_ORTHOLOGUE AFUA_1G07730)-RELATED"/>
    <property type="match status" value="1"/>
</dbReference>
<dbReference type="GO" id="GO:0008237">
    <property type="term" value="F:metallopeptidase activity"/>
    <property type="evidence" value="ECO:0007669"/>
    <property type="project" value="UniProtKB-KW"/>
</dbReference>
<keyword evidence="3" id="KW-0645">Protease</keyword>
<evidence type="ECO:0000256" key="7">
    <source>
        <dbReference type="ARBA" id="ARBA00022833"/>
    </source>
</evidence>
<evidence type="ECO:0000313" key="13">
    <source>
        <dbReference type="Proteomes" id="UP000253664"/>
    </source>
</evidence>
<keyword evidence="4" id="KW-0479">Metal-binding</keyword>
<comment type="similarity">
    <text evidence="2">Belongs to the peptidase M43B family.</text>
</comment>
<evidence type="ECO:0000256" key="9">
    <source>
        <dbReference type="ARBA" id="ARBA00023157"/>
    </source>
</evidence>
<reference evidence="12 13" key="1">
    <citation type="journal article" date="2015" name="BMC Genomics">
        <title>Insights from the genome of Ophiocordyceps polyrhachis-furcata to pathogenicity and host specificity in insect fungi.</title>
        <authorList>
            <person name="Wichadakul D."/>
            <person name="Kobmoo N."/>
            <person name="Ingsriswang S."/>
            <person name="Tangphatsornruang S."/>
            <person name="Chantasingh D."/>
            <person name="Luangsa-ard J.J."/>
            <person name="Eurwilaichitr L."/>
        </authorList>
    </citation>
    <scope>NUCLEOTIDE SEQUENCE [LARGE SCALE GENOMIC DNA]</scope>
    <source>
        <strain evidence="12 13">BCC 54312</strain>
    </source>
</reference>
<dbReference type="Pfam" id="PF05572">
    <property type="entry name" value="Peptidase_M43"/>
    <property type="match status" value="1"/>
</dbReference>
<dbReference type="InterPro" id="IPR008754">
    <property type="entry name" value="Peptidase_M43"/>
</dbReference>
<evidence type="ECO:0000256" key="2">
    <source>
        <dbReference type="ARBA" id="ARBA00008721"/>
    </source>
</evidence>
<evidence type="ECO:0000259" key="11">
    <source>
        <dbReference type="Pfam" id="PF05572"/>
    </source>
</evidence>